<dbReference type="PROSITE" id="PS50082">
    <property type="entry name" value="WD_REPEATS_2"/>
    <property type="match status" value="4"/>
</dbReference>
<dbReference type="GO" id="GO:0030686">
    <property type="term" value="C:90S preribosome"/>
    <property type="evidence" value="ECO:0007669"/>
    <property type="project" value="TreeGrafter"/>
</dbReference>
<dbReference type="SMART" id="SM00320">
    <property type="entry name" value="WD40"/>
    <property type="match status" value="8"/>
</dbReference>
<feature type="repeat" description="WD" evidence="3">
    <location>
        <begin position="443"/>
        <end position="484"/>
    </location>
</feature>
<feature type="repeat" description="WD" evidence="3">
    <location>
        <begin position="346"/>
        <end position="385"/>
    </location>
</feature>
<dbReference type="PROSITE" id="PS50294">
    <property type="entry name" value="WD_REPEATS_REGION"/>
    <property type="match status" value="3"/>
</dbReference>
<feature type="repeat" description="WD" evidence="3">
    <location>
        <begin position="150"/>
        <end position="193"/>
    </location>
</feature>
<dbReference type="Gene3D" id="2.130.10.10">
    <property type="entry name" value="YVTN repeat-like/Quinoprotein amine dehydrogenase"/>
    <property type="match status" value="3"/>
</dbReference>
<dbReference type="InterPro" id="IPR019775">
    <property type="entry name" value="WD40_repeat_CS"/>
</dbReference>
<evidence type="ECO:0000256" key="3">
    <source>
        <dbReference type="PROSITE-ProRule" id="PRU00221"/>
    </source>
</evidence>
<dbReference type="EnsemblMetazoa" id="MESCA000337-RA">
    <property type="protein sequence ID" value="MESCA000337-PA"/>
    <property type="gene ID" value="MESCA000337"/>
</dbReference>
<keyword evidence="5" id="KW-1185">Reference proteome</keyword>
<name>T1GAS6_MEGSC</name>
<dbReference type="PROSITE" id="PS00678">
    <property type="entry name" value="WD_REPEATS_1"/>
    <property type="match status" value="2"/>
</dbReference>
<keyword evidence="1 3" id="KW-0853">WD repeat</keyword>
<dbReference type="OMA" id="IENESSC"/>
<dbReference type="CDD" id="cd00200">
    <property type="entry name" value="WD40"/>
    <property type="match status" value="1"/>
</dbReference>
<evidence type="ECO:0000313" key="4">
    <source>
        <dbReference type="EnsemblMetazoa" id="MESCA000337-PA"/>
    </source>
</evidence>
<evidence type="ECO:0000256" key="2">
    <source>
        <dbReference type="ARBA" id="ARBA00022737"/>
    </source>
</evidence>
<dbReference type="GO" id="GO:0000480">
    <property type="term" value="P:endonucleolytic cleavage in 5'-ETS of tricistronic rRNA transcript (SSU-rRNA, 5.8S rRNA, LSU-rRNA)"/>
    <property type="evidence" value="ECO:0007669"/>
    <property type="project" value="TreeGrafter"/>
</dbReference>
<evidence type="ECO:0000256" key="1">
    <source>
        <dbReference type="ARBA" id="ARBA00022574"/>
    </source>
</evidence>
<dbReference type="GO" id="GO:0000472">
    <property type="term" value="P:endonucleolytic cleavage to generate mature 5'-end of SSU-rRNA from (SSU-rRNA, 5.8S rRNA, LSU-rRNA)"/>
    <property type="evidence" value="ECO:0007669"/>
    <property type="project" value="TreeGrafter"/>
</dbReference>
<dbReference type="Proteomes" id="UP000015102">
    <property type="component" value="Unassembled WGS sequence"/>
</dbReference>
<dbReference type="InterPro" id="IPR001680">
    <property type="entry name" value="WD40_rpt"/>
</dbReference>
<dbReference type="GO" id="GO:0034511">
    <property type="term" value="F:U3 snoRNA binding"/>
    <property type="evidence" value="ECO:0007669"/>
    <property type="project" value="TreeGrafter"/>
</dbReference>
<dbReference type="InterPro" id="IPR015943">
    <property type="entry name" value="WD40/YVTN_repeat-like_dom_sf"/>
</dbReference>
<evidence type="ECO:0000313" key="5">
    <source>
        <dbReference type="Proteomes" id="UP000015102"/>
    </source>
</evidence>
<dbReference type="PANTHER" id="PTHR19854:SF15">
    <property type="entry name" value="TRANSDUCIN BETA-LIKE PROTEIN 3"/>
    <property type="match status" value="1"/>
</dbReference>
<reference evidence="5" key="1">
    <citation type="submission" date="2013-02" db="EMBL/GenBank/DDBJ databases">
        <authorList>
            <person name="Hughes D."/>
        </authorList>
    </citation>
    <scope>NUCLEOTIDE SEQUENCE</scope>
    <source>
        <strain>Durham</strain>
        <strain evidence="5">NC isolate 2 -- Noor lab</strain>
    </source>
</reference>
<organism evidence="4 5">
    <name type="scientific">Megaselia scalaris</name>
    <name type="common">Humpbacked fly</name>
    <name type="synonym">Phora scalaris</name>
    <dbReference type="NCBI Taxonomy" id="36166"/>
    <lineage>
        <taxon>Eukaryota</taxon>
        <taxon>Metazoa</taxon>
        <taxon>Ecdysozoa</taxon>
        <taxon>Arthropoda</taxon>
        <taxon>Hexapoda</taxon>
        <taxon>Insecta</taxon>
        <taxon>Pterygota</taxon>
        <taxon>Neoptera</taxon>
        <taxon>Endopterygota</taxon>
        <taxon>Diptera</taxon>
        <taxon>Brachycera</taxon>
        <taxon>Muscomorpha</taxon>
        <taxon>Platypezoidea</taxon>
        <taxon>Phoridae</taxon>
        <taxon>Megaseliini</taxon>
        <taxon>Megaselia</taxon>
    </lineage>
</organism>
<dbReference type="PANTHER" id="PTHR19854">
    <property type="entry name" value="TRANSDUCIN BETA-LIKE 3"/>
    <property type="match status" value="1"/>
</dbReference>
<feature type="repeat" description="WD" evidence="3">
    <location>
        <begin position="108"/>
        <end position="149"/>
    </location>
</feature>
<dbReference type="SUPFAM" id="SSF50978">
    <property type="entry name" value="WD40 repeat-like"/>
    <property type="match status" value="2"/>
</dbReference>
<dbReference type="STRING" id="36166.T1GAS6"/>
<protein>
    <submittedName>
        <fullName evidence="4">Uncharacterized protein</fullName>
    </submittedName>
</protein>
<dbReference type="HOGENOM" id="CLU_009276_1_0_1"/>
<dbReference type="AlphaFoldDB" id="T1GAS6"/>
<reference evidence="4" key="2">
    <citation type="submission" date="2015-06" db="UniProtKB">
        <authorList>
            <consortium name="EnsemblMetazoa"/>
        </authorList>
    </citation>
    <scope>IDENTIFICATION</scope>
</reference>
<keyword evidence="2" id="KW-0677">Repeat</keyword>
<dbReference type="Pfam" id="PF00400">
    <property type="entry name" value="WD40"/>
    <property type="match status" value="6"/>
</dbReference>
<accession>T1GAS6</accession>
<dbReference type="PRINTS" id="PR00320">
    <property type="entry name" value="GPROTEINBRPT"/>
</dbReference>
<proteinExistence type="predicted"/>
<sequence>MALNIKLKEAFEVEKQYGAFYTGGNICWTSDGSQFLCLENNKINVVDIDSGEVVQNIAAPKEAEEDLEQDTLYTFDLSSDDESVITAHKSGLLKLWSKINGEQIKIWKSGHKGPIPRVVFRSKGGIVATGGSDSTVRVWDYEKKACLSALRGSQGVVSLVVFHPDVSKSFIYAAGDDNKINCWNYATKDHQKSVIPLYEALEGVVVLPKIGKLPNGFNLESPDNKDHVFAAIAGESGKIKVWECTGSKIVYSQTESYVSKAEEEGGLAITQLLHCPKTTQLAVVTADHNILVHNISTFHCSKQLIGFSDEILDICFVGKKSRYLAVATNSNDIKFYDTTNMNCQILKGHTDIVLAVSSHKNFLLSSGKDHTIRLWEVDPGTFKVKCLAKGSKHTSSVGSISFGKVTHTICASVSQDSCLKVWDIPKKFEDQEELLSLECKATQIAHEKDINCVTMSPNDQLIATASQDKTAKIWSASKLELLGIFKGHRRGVWSVRFSPVDQIF</sequence>
<dbReference type="GO" id="GO:0005730">
    <property type="term" value="C:nucleolus"/>
    <property type="evidence" value="ECO:0007669"/>
    <property type="project" value="TreeGrafter"/>
</dbReference>
<dbReference type="InterPro" id="IPR036322">
    <property type="entry name" value="WD40_repeat_dom_sf"/>
</dbReference>
<dbReference type="EMBL" id="CAQQ02003138">
    <property type="status" value="NOT_ANNOTATED_CDS"/>
    <property type="molecule type" value="Genomic_DNA"/>
</dbReference>
<dbReference type="InterPro" id="IPR020472">
    <property type="entry name" value="WD40_PAC1"/>
</dbReference>